<proteinExistence type="predicted"/>
<keyword evidence="2" id="KW-1185">Reference proteome</keyword>
<reference evidence="1" key="1">
    <citation type="submission" date="2022-06" db="EMBL/GenBank/DDBJ databases">
        <title>Fusarium solani species complex genomes reveal bases of compartmentalisation and animal pathogenesis.</title>
        <authorList>
            <person name="Tsai I.J."/>
        </authorList>
    </citation>
    <scope>NUCLEOTIDE SEQUENCE</scope>
    <source>
        <strain evidence="1">Fu6.1</strain>
    </source>
</reference>
<protein>
    <submittedName>
        <fullName evidence="1">Amino acid transporter</fullName>
    </submittedName>
</protein>
<dbReference type="Proteomes" id="UP001065298">
    <property type="component" value="Chromosome 3"/>
</dbReference>
<name>A0ACC0R3F3_9HYPO</name>
<accession>A0ACC0R3F3</accession>
<dbReference type="EMBL" id="CM046505">
    <property type="protein sequence ID" value="KAI8674409.1"/>
    <property type="molecule type" value="Genomic_DNA"/>
</dbReference>
<sequence>MSKSTESKSEPDVISTQAPQPESGEVHDAVFGAVTTDGPNYRNVGWLGTTALMMKTQIGLGVLSMPAVFDTLGLIPGIILLLTIAGITTWSDWMVGVFKLRHHDVYGIDDVGKLLFGRIGYEAFGAMFALYLIFASGSALLSISIAFNALSNHGACTAVFVVVAAIITFLFSSIQTLGRITMVAWLGAGSIITGVFVVTIAVGLQDRPSAAPQDDVAWKSDYKLIGSPTFPEAISAVSTLVFTYAGTPAFFNIVAEMRAPQLYTRALIVCQTTVTVVYIICATIVYYFCGSYISTPALGSAGPLIKKVAYGIALPGLCASAILLSHIPSKHIFVRILRGSKHLSSNTITHWVVWIGSTFTVSLVAYLIASGIPIFGGLVSLVGALFATFLTFQPMGCMWLYDNWKSSERGLKWKCGMVWSIFVIVSGTFLMIAGTYGSIVGIIASTKADAGSRPWSCADNSNSS</sequence>
<evidence type="ECO:0000313" key="1">
    <source>
        <dbReference type="EMBL" id="KAI8674409.1"/>
    </source>
</evidence>
<evidence type="ECO:0000313" key="2">
    <source>
        <dbReference type="Proteomes" id="UP001065298"/>
    </source>
</evidence>
<comment type="caution">
    <text evidence="1">The sequence shown here is derived from an EMBL/GenBank/DDBJ whole genome shotgun (WGS) entry which is preliminary data.</text>
</comment>
<organism evidence="1 2">
    <name type="scientific">Fusarium keratoplasticum</name>
    <dbReference type="NCBI Taxonomy" id="1328300"/>
    <lineage>
        <taxon>Eukaryota</taxon>
        <taxon>Fungi</taxon>
        <taxon>Dikarya</taxon>
        <taxon>Ascomycota</taxon>
        <taxon>Pezizomycotina</taxon>
        <taxon>Sordariomycetes</taxon>
        <taxon>Hypocreomycetidae</taxon>
        <taxon>Hypocreales</taxon>
        <taxon>Nectriaceae</taxon>
        <taxon>Fusarium</taxon>
        <taxon>Fusarium solani species complex</taxon>
    </lineage>
</organism>
<gene>
    <name evidence="1" type="ORF">NCS57_00338200</name>
</gene>